<name>A0A1B6LU57_9HEMI</name>
<feature type="compositionally biased region" description="Low complexity" evidence="1">
    <location>
        <begin position="168"/>
        <end position="181"/>
    </location>
</feature>
<feature type="compositionally biased region" description="Low complexity" evidence="1">
    <location>
        <begin position="35"/>
        <end position="57"/>
    </location>
</feature>
<dbReference type="AlphaFoldDB" id="A0A1B6LU57"/>
<feature type="compositionally biased region" description="Polar residues" evidence="1">
    <location>
        <begin position="1"/>
        <end position="34"/>
    </location>
</feature>
<gene>
    <name evidence="2" type="ORF">g.2949</name>
</gene>
<accession>A0A1B6LU57</accession>
<feature type="compositionally biased region" description="Acidic residues" evidence="1">
    <location>
        <begin position="154"/>
        <end position="167"/>
    </location>
</feature>
<feature type="compositionally biased region" description="Polar residues" evidence="1">
    <location>
        <begin position="79"/>
        <end position="96"/>
    </location>
</feature>
<feature type="non-terminal residue" evidence="2">
    <location>
        <position position="1"/>
    </location>
</feature>
<dbReference type="EMBL" id="GEBQ01012772">
    <property type="protein sequence ID" value="JAT27205.1"/>
    <property type="molecule type" value="Transcribed_RNA"/>
</dbReference>
<reference evidence="2" key="1">
    <citation type="submission" date="2015-11" db="EMBL/GenBank/DDBJ databases">
        <title>De novo transcriptome assembly of four potential Pierce s Disease insect vectors from Arizona vineyards.</title>
        <authorList>
            <person name="Tassone E.E."/>
        </authorList>
    </citation>
    <scope>NUCLEOTIDE SEQUENCE</scope>
</reference>
<evidence type="ECO:0000313" key="2">
    <source>
        <dbReference type="EMBL" id="JAT27205.1"/>
    </source>
</evidence>
<protein>
    <submittedName>
        <fullName evidence="2">Uncharacterized protein</fullName>
    </submittedName>
</protein>
<feature type="compositionally biased region" description="Acidic residues" evidence="1">
    <location>
        <begin position="182"/>
        <end position="191"/>
    </location>
</feature>
<evidence type="ECO:0000256" key="1">
    <source>
        <dbReference type="SAM" id="MobiDB-lite"/>
    </source>
</evidence>
<feature type="region of interest" description="Disordered" evidence="1">
    <location>
        <begin position="1"/>
        <end position="96"/>
    </location>
</feature>
<feature type="non-terminal residue" evidence="2">
    <location>
        <position position="200"/>
    </location>
</feature>
<proteinExistence type="predicted"/>
<sequence>NQDISKPQTNNLEQLQKESSPNKNSQTEKCPFQQSNLKMNESNNNLKKNNEINLENSFTMKVGSKTVQTSSDKEKKSDFQTSVNTKMGDSENNSAVSLGYLDDQNFTKVQVSNSDSTSVDEISQVDHVNNNVEEDISEESRMIQMNPALREFDVLDDLEESEQEESDAQQSNSSESGSGEEMPLEDLDAMLEEGLPDKFK</sequence>
<feature type="region of interest" description="Disordered" evidence="1">
    <location>
        <begin position="154"/>
        <end position="200"/>
    </location>
</feature>
<organism evidence="2">
    <name type="scientific">Graphocephala atropunctata</name>
    <dbReference type="NCBI Taxonomy" id="36148"/>
    <lineage>
        <taxon>Eukaryota</taxon>
        <taxon>Metazoa</taxon>
        <taxon>Ecdysozoa</taxon>
        <taxon>Arthropoda</taxon>
        <taxon>Hexapoda</taxon>
        <taxon>Insecta</taxon>
        <taxon>Pterygota</taxon>
        <taxon>Neoptera</taxon>
        <taxon>Paraneoptera</taxon>
        <taxon>Hemiptera</taxon>
        <taxon>Auchenorrhyncha</taxon>
        <taxon>Membracoidea</taxon>
        <taxon>Cicadellidae</taxon>
        <taxon>Cicadellinae</taxon>
        <taxon>Cicadellini</taxon>
        <taxon>Graphocephala</taxon>
    </lineage>
</organism>